<dbReference type="EMBL" id="JAPEVA010000081">
    <property type="protein sequence ID" value="KAJ4400944.1"/>
    <property type="molecule type" value="Genomic_DNA"/>
</dbReference>
<dbReference type="OrthoDB" id="10515890at2759"/>
<gene>
    <name evidence="1" type="ORF">N0V91_008323</name>
</gene>
<dbReference type="AlphaFoldDB" id="A0A9W9D5K1"/>
<comment type="caution">
    <text evidence="1">The sequence shown here is derived from an EMBL/GenBank/DDBJ whole genome shotgun (WGS) entry which is preliminary data.</text>
</comment>
<evidence type="ECO:0000313" key="1">
    <source>
        <dbReference type="EMBL" id="KAJ4400944.1"/>
    </source>
</evidence>
<proteinExistence type="predicted"/>
<sequence>MEVNYTDEPDSPLPQGAQVLPEQAQWDEFKRRTERTSKYKSQLTLGVIMTNSLDFTISFPVDDNQNFVVDPNGDTMPTFREVYIEGKSAGSFSFQVSSVALQRESAFLKTHSKDFWAPALQGDGKLHMSTDFEDAELVGVLILLTTMHHDFATRTGNGFLPCTVSMATLYSIIRMAYFFLVRSAGDLLQNPTQAEPLLPSATIQYKFSSIASFDFDPTALKYSLIAVHTPAPGILLEDPRSKRILYSLWKGLRLPRKLESRMPVAITKVMEYYQIAVLNPVVVDTWFHFFHNMCVTGHVDLHCISHGCDDMSLEQLMMWLHLGIAFKIRSLCDQVADRICATRISPEDYGYSIAKHVFEKLNKEIEGLEVQRRAVTTKPLRVWVRTPPDDDGARLERARRFDFFHERA</sequence>
<name>A0A9W9D5K1_9PLEO</name>
<protein>
    <submittedName>
        <fullName evidence="1">Uncharacterized protein</fullName>
    </submittedName>
</protein>
<keyword evidence="2" id="KW-1185">Reference proteome</keyword>
<accession>A0A9W9D5K1</accession>
<evidence type="ECO:0000313" key="2">
    <source>
        <dbReference type="Proteomes" id="UP001140510"/>
    </source>
</evidence>
<organism evidence="1 2">
    <name type="scientific">Didymella pomorum</name>
    <dbReference type="NCBI Taxonomy" id="749634"/>
    <lineage>
        <taxon>Eukaryota</taxon>
        <taxon>Fungi</taxon>
        <taxon>Dikarya</taxon>
        <taxon>Ascomycota</taxon>
        <taxon>Pezizomycotina</taxon>
        <taxon>Dothideomycetes</taxon>
        <taxon>Pleosporomycetidae</taxon>
        <taxon>Pleosporales</taxon>
        <taxon>Pleosporineae</taxon>
        <taxon>Didymellaceae</taxon>
        <taxon>Didymella</taxon>
    </lineage>
</organism>
<dbReference type="Proteomes" id="UP001140510">
    <property type="component" value="Unassembled WGS sequence"/>
</dbReference>
<reference evidence="1" key="1">
    <citation type="submission" date="2022-10" db="EMBL/GenBank/DDBJ databases">
        <title>Tapping the CABI collections for fungal endophytes: first genome assemblies for Collariella, Neodidymelliopsis, Ascochyta clinopodiicola, Didymella pomorum, Didymosphaeria variabile, Neocosmospora piperis and Neocucurbitaria cava.</title>
        <authorList>
            <person name="Hill R."/>
        </authorList>
    </citation>
    <scope>NUCLEOTIDE SEQUENCE</scope>
    <source>
        <strain evidence="1">IMI 355091</strain>
    </source>
</reference>